<accession>A0A8H6JUZ3</accession>
<dbReference type="GO" id="GO:0016705">
    <property type="term" value="F:oxidoreductase activity, acting on paired donors, with incorporation or reduction of molecular oxygen"/>
    <property type="evidence" value="ECO:0007669"/>
    <property type="project" value="InterPro"/>
</dbReference>
<sequence length="623" mass="70018">MLLYWLLDSACAHWKLWLVLSGLLIAPAIYVVTSLVSYAQRRSGKYGREPPLNPYWFPFLGNWLEFVFARKTLVETVLQRFGHETPVTIKMGPAKAYLLTQAEFYGPILRDTRSCTNKAFAVIVMRQLFGSRPPRWIAAVYKGDDSGIGAIPLPGSSVPSHLRVWHHQHKSLSRYLSGDHLRRLGARVMENLSAELARVDPSDPIDSGAWVAVPDFFHWWTHRMFAAAVSALCGPHLVRLNPGFVRDFWEYMLNWPAISRFYPYALASRAYQSRQRVLDGIKRWHAYARQHSDFRRDGPGDEGWDEHWGSTLLKVRLQWGQDTQLMNDDALASEDLALITASTANAIPMAFWNLIEIFRDKELLGRVRQELDNAIVNPAGETGVDGESMLPLRFDLAGVMSSPILQSIYAEALRMRVSLMHNRSPTKGDYKLGDFTLRQGGLVCVSTNVASYDEQVWGPDRTRRPLEEFWAERFLVRERAEDGSESVRFSTEGLDGAWIPYGGGALMCPGRHLAKQEMIGGVAVFAAYFDLEVLGDVPRVDDDFYGLGTLPPRDPVPVRVRFKAEDVMAAVAVAILVHDGLVAKGGRPTPAVLVRQRLASVHLSHVFVMVQPSMEMSVRLACA</sequence>
<keyword evidence="8" id="KW-0812">Transmembrane</keyword>
<comment type="similarity">
    <text evidence="2">Belongs to the cytochrome P450 family.</text>
</comment>
<feature type="transmembrane region" description="Helical" evidence="8">
    <location>
        <begin position="16"/>
        <end position="38"/>
    </location>
</feature>
<dbReference type="InterPro" id="IPR002403">
    <property type="entry name" value="Cyt_P450_E_grp-IV"/>
</dbReference>
<dbReference type="GO" id="GO:0020037">
    <property type="term" value="F:heme binding"/>
    <property type="evidence" value="ECO:0007669"/>
    <property type="project" value="InterPro"/>
</dbReference>
<evidence type="ECO:0000256" key="5">
    <source>
        <dbReference type="ARBA" id="ARBA00023004"/>
    </source>
</evidence>
<evidence type="ECO:0000256" key="4">
    <source>
        <dbReference type="ARBA" id="ARBA00022723"/>
    </source>
</evidence>
<dbReference type="Gene3D" id="1.10.630.10">
    <property type="entry name" value="Cytochrome P450"/>
    <property type="match status" value="1"/>
</dbReference>
<keyword evidence="10" id="KW-1185">Reference proteome</keyword>
<dbReference type="SUPFAM" id="SSF48264">
    <property type="entry name" value="Cytochrome P450"/>
    <property type="match status" value="1"/>
</dbReference>
<dbReference type="Pfam" id="PF00067">
    <property type="entry name" value="p450"/>
    <property type="match status" value="1"/>
</dbReference>
<evidence type="ECO:0000256" key="8">
    <source>
        <dbReference type="SAM" id="Phobius"/>
    </source>
</evidence>
<dbReference type="Proteomes" id="UP000654918">
    <property type="component" value="Unassembled WGS sequence"/>
</dbReference>
<keyword evidence="5 7" id="KW-0408">Iron</keyword>
<evidence type="ECO:0000256" key="7">
    <source>
        <dbReference type="PIRSR" id="PIRSR602403-1"/>
    </source>
</evidence>
<dbReference type="AlphaFoldDB" id="A0A8H6JUZ3"/>
<proteinExistence type="inferred from homology"/>
<evidence type="ECO:0000313" key="10">
    <source>
        <dbReference type="Proteomes" id="UP000654918"/>
    </source>
</evidence>
<comment type="cofactor">
    <cofactor evidence="1 7">
        <name>heme</name>
        <dbReference type="ChEBI" id="CHEBI:30413"/>
    </cofactor>
</comment>
<keyword evidence="8" id="KW-0472">Membrane</keyword>
<dbReference type="CDD" id="cd11040">
    <property type="entry name" value="CYP7_CYP8-like"/>
    <property type="match status" value="1"/>
</dbReference>
<organism evidence="9 10">
    <name type="scientific">Colletotrichum plurivorum</name>
    <dbReference type="NCBI Taxonomy" id="2175906"/>
    <lineage>
        <taxon>Eukaryota</taxon>
        <taxon>Fungi</taxon>
        <taxon>Dikarya</taxon>
        <taxon>Ascomycota</taxon>
        <taxon>Pezizomycotina</taxon>
        <taxon>Sordariomycetes</taxon>
        <taxon>Hypocreomycetidae</taxon>
        <taxon>Glomerellales</taxon>
        <taxon>Glomerellaceae</taxon>
        <taxon>Colletotrichum</taxon>
        <taxon>Colletotrichum orchidearum species complex</taxon>
    </lineage>
</organism>
<reference evidence="9" key="1">
    <citation type="journal article" date="2020" name="Phytopathology">
        <title>Genome Sequence Resources of Colletotrichum truncatum, C. plurivorum, C. musicola, and C. sojae: Four Species Pathogenic to Soybean (Glycine max).</title>
        <authorList>
            <person name="Rogerio F."/>
            <person name="Boufleur T.R."/>
            <person name="Ciampi-Guillardi M."/>
            <person name="Sukno S.A."/>
            <person name="Thon M.R."/>
            <person name="Massola Junior N.S."/>
            <person name="Baroncelli R."/>
        </authorList>
    </citation>
    <scope>NUCLEOTIDE SEQUENCE</scope>
    <source>
        <strain evidence="9">LFN00145</strain>
    </source>
</reference>
<dbReference type="PRINTS" id="PR00465">
    <property type="entry name" value="EP450IV"/>
</dbReference>
<keyword evidence="6" id="KW-0503">Monooxygenase</keyword>
<evidence type="ECO:0000256" key="3">
    <source>
        <dbReference type="ARBA" id="ARBA00022617"/>
    </source>
</evidence>
<keyword evidence="6" id="KW-0560">Oxidoreductase</keyword>
<evidence type="ECO:0000256" key="2">
    <source>
        <dbReference type="ARBA" id="ARBA00010617"/>
    </source>
</evidence>
<evidence type="ECO:0008006" key="11">
    <source>
        <dbReference type="Google" id="ProtNLM"/>
    </source>
</evidence>
<keyword evidence="3 7" id="KW-0349">Heme</keyword>
<feature type="binding site" description="axial binding residue" evidence="7">
    <location>
        <position position="508"/>
    </location>
    <ligand>
        <name>heme</name>
        <dbReference type="ChEBI" id="CHEBI:30413"/>
    </ligand>
    <ligandPart>
        <name>Fe</name>
        <dbReference type="ChEBI" id="CHEBI:18248"/>
    </ligandPart>
</feature>
<comment type="caution">
    <text evidence="9">The sequence shown here is derived from an EMBL/GenBank/DDBJ whole genome shotgun (WGS) entry which is preliminary data.</text>
</comment>
<keyword evidence="4 7" id="KW-0479">Metal-binding</keyword>
<evidence type="ECO:0000256" key="6">
    <source>
        <dbReference type="ARBA" id="ARBA00023033"/>
    </source>
</evidence>
<keyword evidence="8" id="KW-1133">Transmembrane helix</keyword>
<name>A0A8H6JUZ3_9PEZI</name>
<dbReference type="InterPro" id="IPR050529">
    <property type="entry name" value="CYP450_sterol_14alpha_dmase"/>
</dbReference>
<evidence type="ECO:0000313" key="9">
    <source>
        <dbReference type="EMBL" id="KAF6819864.1"/>
    </source>
</evidence>
<evidence type="ECO:0000256" key="1">
    <source>
        <dbReference type="ARBA" id="ARBA00001971"/>
    </source>
</evidence>
<dbReference type="InterPro" id="IPR001128">
    <property type="entry name" value="Cyt_P450"/>
</dbReference>
<dbReference type="EMBL" id="WIGO01000280">
    <property type="protein sequence ID" value="KAF6819864.1"/>
    <property type="molecule type" value="Genomic_DNA"/>
</dbReference>
<dbReference type="PANTHER" id="PTHR24304:SF2">
    <property type="entry name" value="24-HYDROXYCHOLESTEROL 7-ALPHA-HYDROXYLASE"/>
    <property type="match status" value="1"/>
</dbReference>
<protein>
    <recommendedName>
        <fullName evidence="11">Cytochrome P450</fullName>
    </recommendedName>
</protein>
<dbReference type="GO" id="GO:0008395">
    <property type="term" value="F:steroid hydroxylase activity"/>
    <property type="evidence" value="ECO:0007669"/>
    <property type="project" value="TreeGrafter"/>
</dbReference>
<dbReference type="InterPro" id="IPR036396">
    <property type="entry name" value="Cyt_P450_sf"/>
</dbReference>
<gene>
    <name evidence="9" type="ORF">CPLU01_12923</name>
</gene>
<dbReference type="GO" id="GO:0005506">
    <property type="term" value="F:iron ion binding"/>
    <property type="evidence" value="ECO:0007669"/>
    <property type="project" value="InterPro"/>
</dbReference>
<dbReference type="PANTHER" id="PTHR24304">
    <property type="entry name" value="CYTOCHROME P450 FAMILY 7"/>
    <property type="match status" value="1"/>
</dbReference>